<dbReference type="RefSeq" id="WP_086581975.1">
    <property type="nucleotide sequence ID" value="NZ_MUIZ01000001.1"/>
</dbReference>
<dbReference type="Proteomes" id="UP000194606">
    <property type="component" value="Unassembled WGS sequence"/>
</dbReference>
<name>A0A252CFU4_9LACT</name>
<dbReference type="EMBL" id="MUIZ01000001">
    <property type="protein sequence ID" value="OUK05219.1"/>
    <property type="molecule type" value="Genomic_DNA"/>
</dbReference>
<protein>
    <submittedName>
        <fullName evidence="1">Uncharacterized protein</fullName>
    </submittedName>
</protein>
<evidence type="ECO:0000313" key="2">
    <source>
        <dbReference type="Proteomes" id="UP000194606"/>
    </source>
</evidence>
<evidence type="ECO:0000313" key="1">
    <source>
        <dbReference type="EMBL" id="OUK05219.1"/>
    </source>
</evidence>
<dbReference type="AlphaFoldDB" id="A0A252CFU4"/>
<sequence>MSLDIRAYRNIWQVPENEVNYDQNGDIDYSNVQIVVNKEILDWQNNEFPHRADELKGGEYFANNWKTDSIVISHSYSYYNRWRDELYKMSVDFYDLWDFPDNEGYIGRRQSEKMYLVFQKHYDPGMKMVDSELYEFFYKAFDFGRQNGLIVLS</sequence>
<organism evidence="1 2">
    <name type="scientific">Lactococcus petauri</name>
    <dbReference type="NCBI Taxonomy" id="1940789"/>
    <lineage>
        <taxon>Bacteria</taxon>
        <taxon>Bacillati</taxon>
        <taxon>Bacillota</taxon>
        <taxon>Bacilli</taxon>
        <taxon>Lactobacillales</taxon>
        <taxon>Streptococcaceae</taxon>
        <taxon>Lactococcus</taxon>
    </lineage>
</organism>
<proteinExistence type="predicted"/>
<gene>
    <name evidence="1" type="ORF">BZZ03_00445</name>
</gene>
<comment type="caution">
    <text evidence="1">The sequence shown here is derived from an EMBL/GenBank/DDBJ whole genome shotgun (WGS) entry which is preliminary data.</text>
</comment>
<reference evidence="1 2" key="1">
    <citation type="submission" date="2017-02" db="EMBL/GenBank/DDBJ databases">
        <authorList>
            <person name="Peterson S.W."/>
        </authorList>
    </citation>
    <scope>NUCLEOTIDE SEQUENCE [LARGE SCALE GENOMIC DNA]</scope>
    <source>
        <strain evidence="1">159469</strain>
    </source>
</reference>
<accession>A0A252CFU4</accession>